<organism evidence="3 4">
    <name type="scientific">Desulfosarcina ovata subsp. ovata</name>
    <dbReference type="NCBI Taxonomy" id="2752305"/>
    <lineage>
        <taxon>Bacteria</taxon>
        <taxon>Pseudomonadati</taxon>
        <taxon>Thermodesulfobacteriota</taxon>
        <taxon>Desulfobacteria</taxon>
        <taxon>Desulfobacterales</taxon>
        <taxon>Desulfosarcinaceae</taxon>
        <taxon>Desulfosarcina</taxon>
    </lineage>
</organism>
<accession>A0A5K8A7Y1</accession>
<dbReference type="NCBIfam" id="NF005559">
    <property type="entry name" value="PRK07231.1"/>
    <property type="match status" value="1"/>
</dbReference>
<dbReference type="InterPro" id="IPR020904">
    <property type="entry name" value="Sc_DH/Rdtase_CS"/>
</dbReference>
<dbReference type="PROSITE" id="PS00061">
    <property type="entry name" value="ADH_SHORT"/>
    <property type="match status" value="1"/>
</dbReference>
<evidence type="ECO:0000313" key="3">
    <source>
        <dbReference type="EMBL" id="BBO88627.1"/>
    </source>
</evidence>
<protein>
    <submittedName>
        <fullName evidence="3">2-deoxy-D-gluconate 3-dehydrogenase</fullName>
    </submittedName>
</protein>
<dbReference type="InterPro" id="IPR002347">
    <property type="entry name" value="SDR_fam"/>
</dbReference>
<dbReference type="Pfam" id="PF13561">
    <property type="entry name" value="adh_short_C2"/>
    <property type="match status" value="1"/>
</dbReference>
<dbReference type="RefSeq" id="WP_162458852.1">
    <property type="nucleotide sequence ID" value="NZ_AP021879.1"/>
</dbReference>
<dbReference type="PANTHER" id="PTHR42760">
    <property type="entry name" value="SHORT-CHAIN DEHYDROGENASES/REDUCTASES FAMILY MEMBER"/>
    <property type="match status" value="1"/>
</dbReference>
<evidence type="ECO:0000256" key="2">
    <source>
        <dbReference type="ARBA" id="ARBA00023002"/>
    </source>
</evidence>
<keyword evidence="4" id="KW-1185">Reference proteome</keyword>
<dbReference type="EMBL" id="AP021879">
    <property type="protein sequence ID" value="BBO88627.1"/>
    <property type="molecule type" value="Genomic_DNA"/>
</dbReference>
<dbReference type="PRINTS" id="PR00081">
    <property type="entry name" value="GDHRDH"/>
</dbReference>
<dbReference type="SUPFAM" id="SSF51735">
    <property type="entry name" value="NAD(P)-binding Rossmann-fold domains"/>
    <property type="match status" value="1"/>
</dbReference>
<dbReference type="PANTHER" id="PTHR42760:SF115">
    <property type="entry name" value="3-OXOACYL-[ACYL-CARRIER-PROTEIN] REDUCTASE FABG"/>
    <property type="match status" value="1"/>
</dbReference>
<name>A0A5K8A7Y1_9BACT</name>
<dbReference type="FunFam" id="3.40.50.720:FF:000084">
    <property type="entry name" value="Short-chain dehydrogenase reductase"/>
    <property type="match status" value="1"/>
</dbReference>
<evidence type="ECO:0000256" key="1">
    <source>
        <dbReference type="ARBA" id="ARBA00006484"/>
    </source>
</evidence>
<dbReference type="AlphaFoldDB" id="A0A5K8A7Y1"/>
<dbReference type="InterPro" id="IPR036291">
    <property type="entry name" value="NAD(P)-bd_dom_sf"/>
</dbReference>
<proteinExistence type="inferred from homology"/>
<dbReference type="PRINTS" id="PR00080">
    <property type="entry name" value="SDRFAMILY"/>
</dbReference>
<keyword evidence="2" id="KW-0560">Oxidoreductase</keyword>
<dbReference type="Proteomes" id="UP000422108">
    <property type="component" value="Chromosome"/>
</dbReference>
<comment type="similarity">
    <text evidence="1">Belongs to the short-chain dehydrogenases/reductases (SDR) family.</text>
</comment>
<dbReference type="GO" id="GO:0016616">
    <property type="term" value="F:oxidoreductase activity, acting on the CH-OH group of donors, NAD or NADP as acceptor"/>
    <property type="evidence" value="ECO:0007669"/>
    <property type="project" value="TreeGrafter"/>
</dbReference>
<dbReference type="Gene3D" id="3.40.50.720">
    <property type="entry name" value="NAD(P)-binding Rossmann-like Domain"/>
    <property type="match status" value="1"/>
</dbReference>
<evidence type="ECO:0000313" key="4">
    <source>
        <dbReference type="Proteomes" id="UP000422108"/>
    </source>
</evidence>
<sequence>MEEKLVFPDFSLNGKRALVTGAGGGIGRALALGLVNAGATVAITGRDPEKLGAVVDEATRLGGQAFGARLDVRDIAGLVSDIGACVARLGGLDILVNNAGVEQVCDSFSVDETLWDKIVDTNLKGTFFCAQAAGRAMAAAGGGTIVNLCSLTSFVGVPTATAYTSSKSGLLGMTRALASEWAAKGIRVNAIAPGYFRTSMTEVFYEDEAWTVSMLSKIPMGRFGRLEDLIGSVVFLCSPASAYINGQVIAIDGGYLSSV</sequence>
<gene>
    <name evidence="3" type="ORF">DSCOOX_18070</name>
</gene>
<reference evidence="3 4" key="1">
    <citation type="submission" date="2019-11" db="EMBL/GenBank/DDBJ databases">
        <title>Comparative genomics of hydrocarbon-degrading Desulfosarcina strains.</title>
        <authorList>
            <person name="Watanabe M."/>
            <person name="Kojima H."/>
            <person name="Fukui M."/>
        </authorList>
    </citation>
    <scope>NUCLEOTIDE SEQUENCE [LARGE SCALE GENOMIC DNA]</scope>
    <source>
        <strain evidence="4">oXyS1</strain>
    </source>
</reference>